<dbReference type="InterPro" id="IPR039316">
    <property type="entry name" value="CLE25/26"/>
</dbReference>
<evidence type="ECO:0000313" key="2">
    <source>
        <dbReference type="EMBL" id="GAV73083.1"/>
    </source>
</evidence>
<proteinExistence type="predicted"/>
<reference evidence="3" key="1">
    <citation type="submission" date="2016-04" db="EMBL/GenBank/DDBJ databases">
        <title>Cephalotus genome sequencing.</title>
        <authorList>
            <person name="Fukushima K."/>
            <person name="Hasebe M."/>
            <person name="Fang X."/>
        </authorList>
    </citation>
    <scope>NUCLEOTIDE SEQUENCE [LARGE SCALE GENOMIC DNA]</scope>
    <source>
        <strain evidence="3">cv. St1</strain>
    </source>
</reference>
<gene>
    <name evidence="2" type="ORF">CFOL_v3_16570</name>
</gene>
<dbReference type="FunCoup" id="A0A1Q3BZ91">
    <property type="interactions" value="417"/>
</dbReference>
<evidence type="ECO:0008006" key="4">
    <source>
        <dbReference type="Google" id="ProtNLM"/>
    </source>
</evidence>
<feature type="region of interest" description="Disordered" evidence="1">
    <location>
        <begin position="72"/>
        <end position="96"/>
    </location>
</feature>
<keyword evidence="3" id="KW-1185">Reference proteome</keyword>
<evidence type="ECO:0000313" key="3">
    <source>
        <dbReference type="Proteomes" id="UP000187406"/>
    </source>
</evidence>
<protein>
    <recommendedName>
        <fullName evidence="4">CLAVATA3/ESR (CLE)-related protein 25</fullName>
    </recommendedName>
</protein>
<comment type="caution">
    <text evidence="2">The sequence shown here is derived from an EMBL/GenBank/DDBJ whole genome shotgun (WGS) entry which is preliminary data.</text>
</comment>
<name>A0A1Q3BZ91_CEPFO</name>
<dbReference type="InParanoid" id="A0A1Q3BZ91"/>
<dbReference type="OrthoDB" id="1910203at2759"/>
<dbReference type="PANTHER" id="PTHR34277:SF18">
    <property type="entry name" value="CLAVATA3_ESR (CLE)-RELATED PROTEIN 25"/>
    <property type="match status" value="1"/>
</dbReference>
<sequence length="96" mass="10857">MGRSGRISRVLFAAVILVGFTWFFFVGILADHATRTTTKVLPSTGNFKHWVSVGRDKHFVHQHIKLNVVSKRRVPSGPDPIHNRRAFKSRQPPGRA</sequence>
<organism evidence="2 3">
    <name type="scientific">Cephalotus follicularis</name>
    <name type="common">Albany pitcher plant</name>
    <dbReference type="NCBI Taxonomy" id="3775"/>
    <lineage>
        <taxon>Eukaryota</taxon>
        <taxon>Viridiplantae</taxon>
        <taxon>Streptophyta</taxon>
        <taxon>Embryophyta</taxon>
        <taxon>Tracheophyta</taxon>
        <taxon>Spermatophyta</taxon>
        <taxon>Magnoliopsida</taxon>
        <taxon>eudicotyledons</taxon>
        <taxon>Gunneridae</taxon>
        <taxon>Pentapetalae</taxon>
        <taxon>rosids</taxon>
        <taxon>fabids</taxon>
        <taxon>Oxalidales</taxon>
        <taxon>Cephalotaceae</taxon>
        <taxon>Cephalotus</taxon>
    </lineage>
</organism>
<dbReference type="EMBL" id="BDDD01001072">
    <property type="protein sequence ID" value="GAV73083.1"/>
    <property type="molecule type" value="Genomic_DNA"/>
</dbReference>
<dbReference type="Proteomes" id="UP000187406">
    <property type="component" value="Unassembled WGS sequence"/>
</dbReference>
<dbReference type="PANTHER" id="PTHR34277">
    <property type="entry name" value="CLAVATA3/ESR (CLE)-RELATED PROTEIN 26"/>
    <property type="match status" value="1"/>
</dbReference>
<evidence type="ECO:0000256" key="1">
    <source>
        <dbReference type="SAM" id="MobiDB-lite"/>
    </source>
</evidence>
<dbReference type="AlphaFoldDB" id="A0A1Q3BZ91"/>
<accession>A0A1Q3BZ91</accession>